<protein>
    <submittedName>
        <fullName evidence="4">rRNA accumulation- protein</fullName>
    </submittedName>
</protein>
<gene>
    <name evidence="4" type="primary">TSR2</name>
    <name evidence="4" type="ORF">LTR05_006075</name>
</gene>
<dbReference type="AlphaFoldDB" id="A0AAN7SWP4"/>
<dbReference type="Pfam" id="PF10273">
    <property type="entry name" value="WGG"/>
    <property type="match status" value="1"/>
</dbReference>
<evidence type="ECO:0000313" key="5">
    <source>
        <dbReference type="Proteomes" id="UP001309876"/>
    </source>
</evidence>
<sequence>MIHFEPHAHGNFVNPGGPAPQLSTAKLDEANIPTQIDNLIALHLHLWPALTAAIQNGWGTSSPEVGEDKRAWLAGSLSDMFAQSQLRDVEDVEDVLEQVMSDEFEVVVDDGSLEEIARNIWAGRARLLQGDTTEVTQLMGLWEERQKKKQRIQLTQGPEVDQETDEDENDVDEAETWNGFKDTPDVHMGDAPPIPPQKKPEPEIDEDGFTKVVGKKKK</sequence>
<dbReference type="PANTHER" id="PTHR21250">
    <property type="entry name" value="PRE-RRNA-PROCESSING PROTEIN TSR2 HOMOLOG"/>
    <property type="match status" value="1"/>
</dbReference>
<dbReference type="GO" id="GO:0006364">
    <property type="term" value="P:rRNA processing"/>
    <property type="evidence" value="ECO:0007669"/>
    <property type="project" value="UniProtKB-KW"/>
</dbReference>
<dbReference type="InterPro" id="IPR019398">
    <property type="entry name" value="Pre-rRNA_process_TSR2"/>
</dbReference>
<evidence type="ECO:0000256" key="2">
    <source>
        <dbReference type="ARBA" id="ARBA00022552"/>
    </source>
</evidence>
<feature type="region of interest" description="Disordered" evidence="3">
    <location>
        <begin position="1"/>
        <end position="22"/>
    </location>
</feature>
<proteinExistence type="inferred from homology"/>
<dbReference type="EMBL" id="JAVRRJ010000006">
    <property type="protein sequence ID" value="KAK5083572.1"/>
    <property type="molecule type" value="Genomic_DNA"/>
</dbReference>
<keyword evidence="5" id="KW-1185">Reference proteome</keyword>
<organism evidence="4 5">
    <name type="scientific">Lithohypha guttulata</name>
    <dbReference type="NCBI Taxonomy" id="1690604"/>
    <lineage>
        <taxon>Eukaryota</taxon>
        <taxon>Fungi</taxon>
        <taxon>Dikarya</taxon>
        <taxon>Ascomycota</taxon>
        <taxon>Pezizomycotina</taxon>
        <taxon>Eurotiomycetes</taxon>
        <taxon>Chaetothyriomycetidae</taxon>
        <taxon>Chaetothyriales</taxon>
        <taxon>Trichomeriaceae</taxon>
        <taxon>Lithohypha</taxon>
    </lineage>
</organism>
<accession>A0AAN7SWP4</accession>
<feature type="region of interest" description="Disordered" evidence="3">
    <location>
        <begin position="150"/>
        <end position="218"/>
    </location>
</feature>
<dbReference type="Proteomes" id="UP001309876">
    <property type="component" value="Unassembled WGS sequence"/>
</dbReference>
<feature type="compositionally biased region" description="Acidic residues" evidence="3">
    <location>
        <begin position="160"/>
        <end position="175"/>
    </location>
</feature>
<evidence type="ECO:0000313" key="4">
    <source>
        <dbReference type="EMBL" id="KAK5083572.1"/>
    </source>
</evidence>
<evidence type="ECO:0000256" key="1">
    <source>
        <dbReference type="ARBA" id="ARBA00006524"/>
    </source>
</evidence>
<name>A0AAN7SWP4_9EURO</name>
<comment type="similarity">
    <text evidence="1">Belongs to the TSR2 family.</text>
</comment>
<evidence type="ECO:0000256" key="3">
    <source>
        <dbReference type="SAM" id="MobiDB-lite"/>
    </source>
</evidence>
<comment type="caution">
    <text evidence="4">The sequence shown here is derived from an EMBL/GenBank/DDBJ whole genome shotgun (WGS) entry which is preliminary data.</text>
</comment>
<reference evidence="4 5" key="1">
    <citation type="submission" date="2023-08" db="EMBL/GenBank/DDBJ databases">
        <title>Black Yeasts Isolated from many extreme environments.</title>
        <authorList>
            <person name="Coleine C."/>
            <person name="Stajich J.E."/>
            <person name="Selbmann L."/>
        </authorList>
    </citation>
    <scope>NUCLEOTIDE SEQUENCE [LARGE SCALE GENOMIC DNA]</scope>
    <source>
        <strain evidence="4 5">CCFEE 5910</strain>
    </source>
</reference>
<keyword evidence="2" id="KW-0698">rRNA processing</keyword>